<keyword evidence="2" id="KW-1185">Reference proteome</keyword>
<gene>
    <name evidence="1" type="ORF">HNY73_014393</name>
</gene>
<accession>A0A8T0ENS8</accession>
<reference evidence="1" key="2">
    <citation type="submission" date="2020-06" db="EMBL/GenBank/DDBJ databases">
        <authorList>
            <person name="Sheffer M."/>
        </authorList>
    </citation>
    <scope>NUCLEOTIDE SEQUENCE</scope>
</reference>
<dbReference type="EMBL" id="JABXBU010002072">
    <property type="protein sequence ID" value="KAF8777542.1"/>
    <property type="molecule type" value="Genomic_DNA"/>
</dbReference>
<dbReference type="AlphaFoldDB" id="A0A8T0ENS8"/>
<evidence type="ECO:0000313" key="1">
    <source>
        <dbReference type="EMBL" id="KAF8777542.1"/>
    </source>
</evidence>
<evidence type="ECO:0000313" key="2">
    <source>
        <dbReference type="Proteomes" id="UP000807504"/>
    </source>
</evidence>
<proteinExistence type="predicted"/>
<protein>
    <submittedName>
        <fullName evidence="1">Uncharacterized protein</fullName>
    </submittedName>
</protein>
<reference evidence="1" key="1">
    <citation type="journal article" date="2020" name="bioRxiv">
        <title>Chromosome-level reference genome of the European wasp spider Argiope bruennichi: a resource for studies on range expansion and evolutionary adaptation.</title>
        <authorList>
            <person name="Sheffer M.M."/>
            <person name="Hoppe A."/>
            <person name="Krehenwinkel H."/>
            <person name="Uhl G."/>
            <person name="Kuss A.W."/>
            <person name="Jensen L."/>
            <person name="Jensen C."/>
            <person name="Gillespie R.G."/>
            <person name="Hoff K.J."/>
            <person name="Prost S."/>
        </authorList>
    </citation>
    <scope>NUCLEOTIDE SEQUENCE</scope>
</reference>
<organism evidence="1 2">
    <name type="scientific">Argiope bruennichi</name>
    <name type="common">Wasp spider</name>
    <name type="synonym">Aranea bruennichi</name>
    <dbReference type="NCBI Taxonomy" id="94029"/>
    <lineage>
        <taxon>Eukaryota</taxon>
        <taxon>Metazoa</taxon>
        <taxon>Ecdysozoa</taxon>
        <taxon>Arthropoda</taxon>
        <taxon>Chelicerata</taxon>
        <taxon>Arachnida</taxon>
        <taxon>Araneae</taxon>
        <taxon>Araneomorphae</taxon>
        <taxon>Entelegynae</taxon>
        <taxon>Araneoidea</taxon>
        <taxon>Araneidae</taxon>
        <taxon>Argiope</taxon>
    </lineage>
</organism>
<dbReference type="Proteomes" id="UP000807504">
    <property type="component" value="Unassembled WGS sequence"/>
</dbReference>
<name>A0A8T0ENS8_ARGBR</name>
<sequence>MTFCVDSLLYLLRAFIKKIDCCVAINEPLGPVNIPYPQICLNSNRCRKSELQMEGLHSQNFELVFRPLGVQGCNDISMSY</sequence>
<comment type="caution">
    <text evidence="1">The sequence shown here is derived from an EMBL/GenBank/DDBJ whole genome shotgun (WGS) entry which is preliminary data.</text>
</comment>